<evidence type="ECO:0000313" key="3">
    <source>
        <dbReference type="Proteomes" id="UP000095300"/>
    </source>
</evidence>
<gene>
    <name evidence="2" type="primary">106083976</name>
</gene>
<name>A0A1I8NXJ5_STOCA</name>
<dbReference type="OrthoDB" id="8046806at2759"/>
<proteinExistence type="predicted"/>
<organism evidence="2 3">
    <name type="scientific">Stomoxys calcitrans</name>
    <name type="common">Stable fly</name>
    <name type="synonym">Conops calcitrans</name>
    <dbReference type="NCBI Taxonomy" id="35570"/>
    <lineage>
        <taxon>Eukaryota</taxon>
        <taxon>Metazoa</taxon>
        <taxon>Ecdysozoa</taxon>
        <taxon>Arthropoda</taxon>
        <taxon>Hexapoda</taxon>
        <taxon>Insecta</taxon>
        <taxon>Pterygota</taxon>
        <taxon>Neoptera</taxon>
        <taxon>Endopterygota</taxon>
        <taxon>Diptera</taxon>
        <taxon>Brachycera</taxon>
        <taxon>Muscomorpha</taxon>
        <taxon>Muscoidea</taxon>
        <taxon>Muscidae</taxon>
        <taxon>Stomoxys</taxon>
    </lineage>
</organism>
<dbReference type="Proteomes" id="UP000095300">
    <property type="component" value="Unassembled WGS sequence"/>
</dbReference>
<evidence type="ECO:0000256" key="1">
    <source>
        <dbReference type="SAM" id="MobiDB-lite"/>
    </source>
</evidence>
<feature type="region of interest" description="Disordered" evidence="1">
    <location>
        <begin position="1"/>
        <end position="30"/>
    </location>
</feature>
<protein>
    <submittedName>
        <fullName evidence="2">Uncharacterized protein</fullName>
    </submittedName>
</protein>
<accession>A0A1I8NXJ5</accession>
<keyword evidence="3" id="KW-1185">Reference proteome</keyword>
<dbReference type="EnsemblMetazoa" id="SCAU002914-RA">
    <property type="protein sequence ID" value="SCAU002914-PA"/>
    <property type="gene ID" value="SCAU002914"/>
</dbReference>
<dbReference type="AlphaFoldDB" id="A0A1I8NXJ5"/>
<reference evidence="2" key="1">
    <citation type="submission" date="2020-05" db="UniProtKB">
        <authorList>
            <consortium name="EnsemblMetazoa"/>
        </authorList>
    </citation>
    <scope>IDENTIFICATION</scope>
    <source>
        <strain evidence="2">USDA</strain>
    </source>
</reference>
<dbReference type="VEuPathDB" id="VectorBase:SCAU002914"/>
<sequence>MPSSSSSSSSSTSCSPSIPQPSQATQHKFAPARRLAARQTLRLAIPKQQGDLSFSSLANNNNGCVVGGVRHSSPSQLPPAPILKRTPVVSSATPHSLIPKTASPLESHNLPNVQLNNGHCVTATPSSGGSSTQFLRVRNPSITLNSTDLCNNNDFLAFAKELSSPAMGEHSPIFAEIASSISPSTTSSASPSNHLNRLFSLSPSSLRNYGNMSDFSDSS</sequence>
<evidence type="ECO:0000313" key="2">
    <source>
        <dbReference type="EnsemblMetazoa" id="SCAU002914-PA"/>
    </source>
</evidence>
<feature type="compositionally biased region" description="Low complexity" evidence="1">
    <location>
        <begin position="1"/>
        <end position="22"/>
    </location>
</feature>